<sequence length="410" mass="46565">MSFIVRKDFSIIQLIELALTHKRHKLRRVLKNSNQNDKRQSVHGFAKNVWRVWATLALKLKPDPFKWYTSFDRTILTAQRTSENSPIAGFRPTDSQLQEAASGLREKETVLSDGVTYYQREHHDRQASILWLVMTKDEKSWGKKNKEHSARSFGSFLNLLASTRLNLTDVSLGLLTSCEQEYRLYKSATKALGLARVTVILNKGYLEKEELLNANRKDPRIQTARRSELARLRNYLMLKALHDESHIVWLDADVFYLDEGIVQTMIAHAQRRQDVGLLTARCTYGPNFNYDKNAWAGTRPPPPELELADPTSAQAETNAQPQRLVDELVKGTKDDDLIPLTAVGATILYIRASLVLQGLSFPHQYTVGTRWTRDGYDGLETEGLCYRAKGLSGAGCSLLGGKWHVKHMIN</sequence>
<proteinExistence type="predicted"/>
<evidence type="ECO:0000313" key="1">
    <source>
        <dbReference type="EMBL" id="KAJ9663477.1"/>
    </source>
</evidence>
<accession>A0ACC3AIS6</accession>
<comment type="caution">
    <text evidence="1">The sequence shown here is derived from an EMBL/GenBank/DDBJ whole genome shotgun (WGS) entry which is preliminary data.</text>
</comment>
<dbReference type="Proteomes" id="UP001172386">
    <property type="component" value="Unassembled WGS sequence"/>
</dbReference>
<name>A0ACC3AIS6_9EURO</name>
<keyword evidence="2" id="KW-1185">Reference proteome</keyword>
<organism evidence="1 2">
    <name type="scientific">Neophaeococcomyces mojaviensis</name>
    <dbReference type="NCBI Taxonomy" id="3383035"/>
    <lineage>
        <taxon>Eukaryota</taxon>
        <taxon>Fungi</taxon>
        <taxon>Dikarya</taxon>
        <taxon>Ascomycota</taxon>
        <taxon>Pezizomycotina</taxon>
        <taxon>Eurotiomycetes</taxon>
        <taxon>Chaetothyriomycetidae</taxon>
        <taxon>Chaetothyriales</taxon>
        <taxon>Chaetothyriales incertae sedis</taxon>
        <taxon>Neophaeococcomyces</taxon>
    </lineage>
</organism>
<reference evidence="1" key="1">
    <citation type="submission" date="2022-10" db="EMBL/GenBank/DDBJ databases">
        <title>Culturing micro-colonial fungi from biological soil crusts in the Mojave desert and describing Neophaeococcomyces mojavensis, and introducing the new genera and species Taxawa tesnikishii.</title>
        <authorList>
            <person name="Kurbessoian T."/>
            <person name="Stajich J.E."/>
        </authorList>
    </citation>
    <scope>NUCLEOTIDE SEQUENCE</scope>
    <source>
        <strain evidence="1">JES_112</strain>
    </source>
</reference>
<dbReference type="EMBL" id="JAPDRQ010000008">
    <property type="protein sequence ID" value="KAJ9663477.1"/>
    <property type="molecule type" value="Genomic_DNA"/>
</dbReference>
<protein>
    <submittedName>
        <fullName evidence="1">Uncharacterized protein</fullName>
    </submittedName>
</protein>
<gene>
    <name evidence="1" type="ORF">H2198_000742</name>
</gene>
<evidence type="ECO:0000313" key="2">
    <source>
        <dbReference type="Proteomes" id="UP001172386"/>
    </source>
</evidence>